<sequence>MGYIGNKRSERSQYAIESGLVTKSQLKAWQKRAVESGAVRPCEWHHTGKYFNKTNYFDLTDFEELNPKDFPPNSKKKEEKEEKEIWYVLVSADWGGTKKYPKIIGSVVKVTNKITDRQKTANKYCLYGGYIKEFDTEAEARQFAKIAELED</sequence>
<organism evidence="1">
    <name type="scientific">Streptococcus salivarius</name>
    <dbReference type="NCBI Taxonomy" id="1304"/>
    <lineage>
        <taxon>Bacteria</taxon>
        <taxon>Bacillati</taxon>
        <taxon>Bacillota</taxon>
        <taxon>Bacilli</taxon>
        <taxon>Lactobacillales</taxon>
        <taxon>Streptococcaceae</taxon>
        <taxon>Streptococcus</taxon>
    </lineage>
</organism>
<protein>
    <submittedName>
        <fullName evidence="1">Uncharacterized protein</fullName>
    </submittedName>
</protein>
<accession>H2D733</accession>
<name>H2D733_STRSL</name>
<dbReference type="AlphaFoldDB" id="H2D733"/>
<evidence type="ECO:0000313" key="1">
    <source>
        <dbReference type="EMBL" id="AEX55138.1"/>
    </source>
</evidence>
<reference evidence="1" key="1">
    <citation type="journal article" date="2012" name="Appl. Environ. Microbiol.">
        <title>Salivaricin D, a Novel Intrinsically Trypsin-Resistant Lantibiotic from Streptococcus salivarius 5M6c Isolated from a Healthy Infant.</title>
        <authorList>
            <person name="Birri D.J."/>
            <person name="Brede D.A."/>
            <person name="Nes I.F."/>
        </authorList>
    </citation>
    <scope>NUCLEOTIDE SEQUENCE</scope>
    <source>
        <strain evidence="1">5M6c</strain>
    </source>
</reference>
<dbReference type="EMBL" id="JN564797">
    <property type="protein sequence ID" value="AEX55138.1"/>
    <property type="molecule type" value="Genomic_DNA"/>
</dbReference>
<proteinExistence type="predicted"/>